<feature type="domain" description="Big-1" evidence="3">
    <location>
        <begin position="1153"/>
        <end position="1246"/>
    </location>
</feature>
<proteinExistence type="inferred from homology"/>
<dbReference type="Proteomes" id="UP000030351">
    <property type="component" value="Unassembled WGS sequence"/>
</dbReference>
<evidence type="ECO:0000313" key="5">
    <source>
        <dbReference type="Proteomes" id="UP000030351"/>
    </source>
</evidence>
<feature type="domain" description="Big-1" evidence="3">
    <location>
        <begin position="643"/>
        <end position="733"/>
    </location>
</feature>
<dbReference type="SMART" id="SM00634">
    <property type="entry name" value="BID_1"/>
    <property type="match status" value="23"/>
</dbReference>
<dbReference type="InterPro" id="IPR008964">
    <property type="entry name" value="Invasin/intimin_cell_adhesion"/>
</dbReference>
<feature type="domain" description="Big-1" evidence="3">
    <location>
        <begin position="1254"/>
        <end position="1347"/>
    </location>
</feature>
<feature type="domain" description="Big-1" evidence="3">
    <location>
        <begin position="1559"/>
        <end position="1652"/>
    </location>
</feature>
<feature type="domain" description="Big-1" evidence="3">
    <location>
        <begin position="2064"/>
        <end position="2156"/>
    </location>
</feature>
<name>A0A0A4A9X7_9GAMM</name>
<accession>A0A0A4A9X7</accession>
<comment type="caution">
    <text evidence="4">The sequence shown here is derived from an EMBL/GenBank/DDBJ whole genome shotgun (WGS) entry which is preliminary data.</text>
</comment>
<dbReference type="SUPFAM" id="SSF49373">
    <property type="entry name" value="Invasin/intimin cell-adhesion fragments"/>
    <property type="match status" value="23"/>
</dbReference>
<feature type="domain" description="Big-1" evidence="3">
    <location>
        <begin position="535"/>
        <end position="635"/>
    </location>
</feature>
<dbReference type="Pfam" id="PF02369">
    <property type="entry name" value="Big_1"/>
    <property type="match status" value="20"/>
</dbReference>
<feature type="domain" description="Big-1" evidence="3">
    <location>
        <begin position="943"/>
        <end position="1041"/>
    </location>
</feature>
<dbReference type="Gene3D" id="2.60.40.10">
    <property type="entry name" value="Immunoglobulins"/>
    <property type="match status" value="23"/>
</dbReference>
<dbReference type="InterPro" id="IPR038177">
    <property type="entry name" value="IAT_beta_sf"/>
</dbReference>
<dbReference type="STRING" id="371042.NG99_08485"/>
<feature type="domain" description="Big-1" evidence="3">
    <location>
        <begin position="1760"/>
        <end position="1853"/>
    </location>
</feature>
<dbReference type="PANTHER" id="PTHR39576">
    <property type="entry name" value="ATTACHING AND EFFACING PROTEIN HOMOLOG-RELATED-RELATED"/>
    <property type="match status" value="1"/>
</dbReference>
<feature type="domain" description="Big-1" evidence="3">
    <location>
        <begin position="2265"/>
        <end position="2373"/>
    </location>
</feature>
<feature type="region of interest" description="Disordered" evidence="2">
    <location>
        <begin position="54"/>
        <end position="110"/>
    </location>
</feature>
<dbReference type="InterPro" id="IPR013783">
    <property type="entry name" value="Ig-like_fold"/>
</dbReference>
<feature type="domain" description="Big-1" evidence="3">
    <location>
        <begin position="1862"/>
        <end position="1954"/>
    </location>
</feature>
<dbReference type="GO" id="GO:0009279">
    <property type="term" value="C:cell outer membrane"/>
    <property type="evidence" value="ECO:0007669"/>
    <property type="project" value="TreeGrafter"/>
</dbReference>
<feature type="domain" description="Big-1" evidence="3">
    <location>
        <begin position="2381"/>
        <end position="2474"/>
    </location>
</feature>
<dbReference type="eggNOG" id="COG2911">
    <property type="taxonomic scope" value="Bacteria"/>
</dbReference>
<dbReference type="PROSITE" id="PS51127">
    <property type="entry name" value="BIG1"/>
    <property type="match status" value="22"/>
</dbReference>
<dbReference type="EMBL" id="JRUQ01000027">
    <property type="protein sequence ID" value="KGT94638.1"/>
    <property type="molecule type" value="Genomic_DNA"/>
</dbReference>
<dbReference type="PANTHER" id="PTHR39576:SF2">
    <property type="entry name" value="ATTACHING AND EFFACING PROTEIN HOMOLOG-RELATED"/>
    <property type="match status" value="1"/>
</dbReference>
<dbReference type="InterPro" id="IPR024519">
    <property type="entry name" value="IAT_beta"/>
</dbReference>
<feature type="compositionally biased region" description="Polar residues" evidence="2">
    <location>
        <begin position="67"/>
        <end position="91"/>
    </location>
</feature>
<feature type="domain" description="Big-1" evidence="3">
    <location>
        <begin position="2165"/>
        <end position="2257"/>
    </location>
</feature>
<protein>
    <recommendedName>
        <fullName evidence="3">Big-1 domain-containing protein</fullName>
    </recommendedName>
</protein>
<keyword evidence="5" id="KW-1185">Reference proteome</keyword>
<feature type="domain" description="Big-1" evidence="3">
    <location>
        <begin position="746"/>
        <end position="834"/>
    </location>
</feature>
<feature type="domain" description="Big-1" evidence="3">
    <location>
        <begin position="1050"/>
        <end position="1145"/>
    </location>
</feature>
<feature type="domain" description="Big-1" evidence="3">
    <location>
        <begin position="2583"/>
        <end position="2678"/>
    </location>
</feature>
<feature type="domain" description="Big-1" evidence="3">
    <location>
        <begin position="1660"/>
        <end position="1752"/>
    </location>
</feature>
<evidence type="ECO:0000313" key="4">
    <source>
        <dbReference type="EMBL" id="KGT94638.1"/>
    </source>
</evidence>
<evidence type="ECO:0000256" key="2">
    <source>
        <dbReference type="SAM" id="MobiDB-lite"/>
    </source>
</evidence>
<dbReference type="Gene3D" id="2.40.160.160">
    <property type="entry name" value="Inverse autotransporter, beta-domain"/>
    <property type="match status" value="1"/>
</dbReference>
<sequence length="2889" mass="294613">MEFKSKKAAALFIILNHLFVSTALPLFSPIVQANSGISALSTTMEELKGSVNDLADRKPTDIPPPTFQQDNAPPTFASSPFLSTPSSQFKTSADIGPFGTHEGDKTASSSDIIAQLPSLEGSKNSLSEQKSLFLDDDINRSREADSSLRPLEGVKQFWQVMGTDNRTQAGLGVITGIANDMASNALRDWMGQSGNTRLQFNSQGEASADLLVPFWDAPDTLLFSQQGIRVNKERTTWNLGLGVRHYVSDDFMLGLNSFYDRDVTGNNARFSVGAEAWTHFLKLSANKYQRLTDWHQSPLQEMEDYDERPANGFDVAADAWLPFYPQFGASVKYEKYFGKGIILDNSSSPGSLQDSPSAVTTTLNYTPIPLLTFKAGRKSGSSSDSFVGLDINYRLGVSWNEQTDKETIRVMRSLPGARYDFVDRNYNIVMQYRKQNLISLSLPSSVTAEAAATTVIEASVRAKYGLKKIDWRAPELLAAGGTLTQNSATSLAVRLPKYLHDGVNSYKVSAIATDNHGNESPESTVIINLVPHSTIITLDVKPVDNIVANGVDFAHLHAKVTGKSGEFMSDHNVRFVVSGINDNCILKGNNACEAQHVTDTSGMAIVPLASTKAGKVTIFSHLDNGNRDIKTLNFIADGSTAELAELTVVVNNAVANGKAANKAKVIIADYYGNPISNAVVSFSVDGAATLSSQSVVTDDNGSATVDISSKLAGNNTLTASASGMSKSAALTFIADIRTAKIDDLYATPATELKADGADTTILTAVVKDANGNIVSGANVIFSASDGAKLSQKSVTTDSDGLARVNLTSTVAGSSTVTAVTAEDKIGKKTAIHFIGDITTGQVDSFTASPSSGMAANDNDASELKAWVKDANGNAVSGVLVTFSVNGKARLSQGSAVSGIGGLATVSLTSTRASSSTVTASTSFDPVGKQVSVSFAADQATARVVSFEASPVDNIKANGIATSTLTAVVKDANDNLVSGATVKFEIYSVYNKGKLSHSSAITDSKGVVTIQTSSTVADFNIIRAYTDFEPNNYTKEVLVDFIADSDTAQIHSLTAVENSNVKANGTEYSVLTAIVKDNYGNILNGATVTFRVNGSAQLSDTSVVSGVSSGGGKATVRLTSKLAGSSTVTAVTSFDKVGKQTAVSFVADASTASIVSLSASPAAGVTADGTSASLLKALVKDVNGNTVSGATVTFSVSGKASLKQTSVITASDGYAAVQLVSTSASSSTVTAVTAHDKTGKQATVGFVADISTAKVFSLSASPESGIAASGNPASTLTTVVKDTGGNLVSGVKVTFKVTGMATLSQASAVTDDKGQATVTISSTAPGRNTVTASTDNDSVGKQISVSFVPDISSAKIDSFTASPEKDVLANGLFDSRLTAKVKDANGNSVGGVEVTFSVSGKASLNKPSAITDFSGTATVRLTSTSASSSTVTAVTDFDKTGKKVSVSYIADYYSARIDSITATPASNITADGSAISLIKVQVKDPHGNIVSGENVTFRVEGQAKLLKSSAITDKDGFATVQLISTTVGNSAVSALISGKDESRRKKVTVTFVADLATAKIDSLYASPTSGVTANGVASSTLTAQVKDANGNLVSGATVTFSVDGNARLDQPSAKTGSNGVATVRLSSSSASSYTVTATTSFDKTGKQAAVAFVADASTAKVDSFSAFPSTAQANGRSQARLQAVIKDTNGNLVRGVSVSFTASGGAKLSSQSAVTNGNGVASVDLTNTTAGNSTVTATTPSDRMGKSTVVTFVADAETASIDSLTASPATGVKANGLASSTLTARVKDAHGNIVSNATVVFNAGEKARLSQPSAKTDSSGLATVQVTNTTAESSLITAVTAYDTNGKRASVGFIADISTAGVDSINAVPAADVTANGTATSLITALVKDTNGNLVSGAKVMFSVEGKAALKSVSAISNSEGKATVSLSSTSATSSTVTALTDFNKTGKKVSVSFKADIATATVDSLKVSKASGIIANGKDASLLTAVVKDTHGNTVSGAKVTFSVNGKAALSQQSAITNGEGIATVSLTSLSASLSTVTAKAAEDVTGKQASVAFIADLSTAKVDSLAASPSAGLKADGTTSSALTALVKDANGNLVSNATVNFSVNGSGKLDHASATTGSNGNATVNLTSKFAGNSTVIATITGDDTTKQATVTFIADITTAKIDRLIASPDADVTANDKATSALTALVTDANGNLVSNAKVTFSVNGLATLKESSAVTGSDGSVTVNLSSKFAGVNTVTAVTESDKIGKKASVTFVADLSTSKIDSLTASPATGIAANGKAFSVLTAVVKDANGNLVSNANVLFNLGGNGNLSAVQKAMPVTKENSVNTMQAITGSDGTVKVFLTSPAASVSTVTATTVYDKTGKQVSVTFIADISTATIDSLTATPVTDVLTDGKATSILTARVKDANGNILSGAKINFSLTGNAELSQLSAVSNGEGTVEISLSSKFAGNVVVSAVTDYDKVGKKAFVSFIANKNTAAVIGLTATPATNIPANGVALSTITALVQDANANPVSGVKVTFSINGKATLNQLSAITDSNGFAKVNLTSTVAGSSTVSAVTDYDKTVQTVSVIFIADLNSARVDNLTATPAQGIAANGIASSTLTALVKDADDNPVSGATVNFTITDSAKNQSQSTAITGYNGIATTLVNSTVSGNSTVRATIEKSDDVGKTVSVGFIGDSQTASVESLTASPTEGITADGKSSSTLSAVVKDAKGNLVNGAVVLFKVSGQASLSQPSAKTGPDGIATVNLTSTLEGSSTVTATTGYDKTGKPVTVSFVAGDVSGSTSTLQLSKTILPADAKSSLVLTLTAKDQFGNKTQGANITFSVTNAEGVKISAVTEKEGVYTATLTSGDKAAIGKISVQQNKAEVKDLAAEVGIYSTTLKLVVN</sequence>
<evidence type="ECO:0000259" key="3">
    <source>
        <dbReference type="PROSITE" id="PS51127"/>
    </source>
</evidence>
<dbReference type="InterPro" id="IPR003344">
    <property type="entry name" value="Big_1_dom"/>
</dbReference>
<gene>
    <name evidence="4" type="ORF">NG99_08485</name>
</gene>
<feature type="domain" description="Big-1" evidence="3">
    <location>
        <begin position="1962"/>
        <end position="2055"/>
    </location>
</feature>
<dbReference type="FunFam" id="2.60.40.10:FF:000182">
    <property type="entry name" value="Gamma intimin"/>
    <property type="match status" value="2"/>
</dbReference>
<dbReference type="Pfam" id="PF09134">
    <property type="entry name" value="Invasin_D3"/>
    <property type="match status" value="1"/>
</dbReference>
<feature type="domain" description="Big-1" evidence="3">
    <location>
        <begin position="2482"/>
        <end position="2575"/>
    </location>
</feature>
<feature type="domain" description="Big-1" evidence="3">
    <location>
        <begin position="1458"/>
        <end position="1551"/>
    </location>
</feature>
<feature type="domain" description="Big-1" evidence="3">
    <location>
        <begin position="1357"/>
        <end position="1448"/>
    </location>
</feature>
<dbReference type="InterPro" id="IPR015217">
    <property type="entry name" value="Invasin_dom_3"/>
</dbReference>
<dbReference type="eggNOG" id="COG2373">
    <property type="taxonomic scope" value="Bacteria"/>
</dbReference>
<comment type="similarity">
    <text evidence="1">Belongs to the intimin/invasin family.</text>
</comment>
<evidence type="ECO:0000256" key="1">
    <source>
        <dbReference type="ARBA" id="ARBA00010116"/>
    </source>
</evidence>
<dbReference type="InterPro" id="IPR051715">
    <property type="entry name" value="Intimin-Invasin_domain"/>
</dbReference>
<organism evidence="4 5">
    <name type="scientific">Erwinia typographi</name>
    <dbReference type="NCBI Taxonomy" id="371042"/>
    <lineage>
        <taxon>Bacteria</taxon>
        <taxon>Pseudomonadati</taxon>
        <taxon>Pseudomonadota</taxon>
        <taxon>Gammaproteobacteria</taxon>
        <taxon>Enterobacterales</taxon>
        <taxon>Erwiniaceae</taxon>
        <taxon>Erwinia</taxon>
    </lineage>
</organism>
<dbReference type="Pfam" id="PF11924">
    <property type="entry name" value="IAT_beta"/>
    <property type="match status" value="1"/>
</dbReference>
<feature type="domain" description="Big-1" evidence="3">
    <location>
        <begin position="2686"/>
        <end position="2779"/>
    </location>
</feature>
<reference evidence="4 5" key="1">
    <citation type="submission" date="2014-10" db="EMBL/GenBank/DDBJ databases">
        <title>Genome sequence of Erwinia typographi M043b.</title>
        <authorList>
            <person name="Chan K.-G."/>
            <person name="Tan W.-S."/>
        </authorList>
    </citation>
    <scope>NUCLEOTIDE SEQUENCE [LARGE SCALE GENOMIC DNA]</scope>
    <source>
        <strain evidence="4 5">M043b</strain>
    </source>
</reference>
<feature type="domain" description="Big-1" evidence="3">
    <location>
        <begin position="844"/>
        <end position="935"/>
    </location>
</feature>